<dbReference type="Proteomes" id="UP001607151">
    <property type="component" value="Unassembled WGS sequence"/>
</dbReference>
<dbReference type="RefSeq" id="WP_394607669.1">
    <property type="nucleotide sequence ID" value="NZ_JBIHSN010000002.1"/>
</dbReference>
<dbReference type="EMBL" id="JBIHSN010000002">
    <property type="protein sequence ID" value="MFH0265454.1"/>
    <property type="molecule type" value="Genomic_DNA"/>
</dbReference>
<keyword evidence="2" id="KW-1185">Reference proteome</keyword>
<accession>A0ABW7IV56</accession>
<evidence type="ECO:0008006" key="3">
    <source>
        <dbReference type="Google" id="ProtNLM"/>
    </source>
</evidence>
<protein>
    <recommendedName>
        <fullName evidence="3">Response regulator</fullName>
    </recommendedName>
</protein>
<sequence length="176" mass="20539">MLEKKKEKELVRNFLKENDLVKFSIRELTDLFCKAGYSFDSRERTYQYVYRGLCRLESEGWLISEGEKRTKRYLVVHKEESEKEATNNHNLVGVRCDDASKWIDDMTKERSQAQAELSILLGEIDEYVFLMQKYRSLFEQIQPLLVSAREESAKLLGKINALSNVLSQNNNGSKLC</sequence>
<organism evidence="1 2">
    <name type="scientific">Vibrio rumoiensis</name>
    <dbReference type="NCBI Taxonomy" id="76258"/>
    <lineage>
        <taxon>Bacteria</taxon>
        <taxon>Pseudomonadati</taxon>
        <taxon>Pseudomonadota</taxon>
        <taxon>Gammaproteobacteria</taxon>
        <taxon>Vibrionales</taxon>
        <taxon>Vibrionaceae</taxon>
        <taxon>Vibrio</taxon>
    </lineage>
</organism>
<evidence type="ECO:0000313" key="2">
    <source>
        <dbReference type="Proteomes" id="UP001607151"/>
    </source>
</evidence>
<gene>
    <name evidence="1" type="ORF">ACGRQ9_08100</name>
</gene>
<name>A0ABW7IV56_9VIBR</name>
<evidence type="ECO:0000313" key="1">
    <source>
        <dbReference type="EMBL" id="MFH0265454.1"/>
    </source>
</evidence>
<comment type="caution">
    <text evidence="1">The sequence shown here is derived from an EMBL/GenBank/DDBJ whole genome shotgun (WGS) entry which is preliminary data.</text>
</comment>
<proteinExistence type="predicted"/>
<reference evidence="1 2" key="1">
    <citation type="submission" date="2024-10" db="EMBL/GenBank/DDBJ databases">
        <authorList>
            <person name="Yibar A."/>
            <person name="Saticioglu I.B."/>
            <person name="Duman M."/>
            <person name="Ajmi N."/>
            <person name="Gurler F."/>
            <person name="Ay H."/>
            <person name="Onuk E."/>
            <person name="Guler S."/>
            <person name="Romalde J.L."/>
        </authorList>
    </citation>
    <scope>NUCLEOTIDE SEQUENCE [LARGE SCALE GENOMIC DNA]</scope>
    <source>
        <strain evidence="1 2">14-MA-B</strain>
    </source>
</reference>